<keyword evidence="3" id="KW-0121">Carboxypeptidase</keyword>
<evidence type="ECO:0000256" key="3">
    <source>
        <dbReference type="ARBA" id="ARBA00022645"/>
    </source>
</evidence>
<evidence type="ECO:0000256" key="4">
    <source>
        <dbReference type="ARBA" id="ARBA00022670"/>
    </source>
</evidence>
<feature type="domain" description="Glycosyl transferase family 51" evidence="17">
    <location>
        <begin position="86"/>
        <end position="155"/>
    </location>
</feature>
<keyword evidence="15" id="KW-0812">Transmembrane</keyword>
<dbReference type="InterPro" id="IPR001460">
    <property type="entry name" value="PCN-bd_Tpept"/>
</dbReference>
<keyword evidence="10 15" id="KW-0472">Membrane</keyword>
<reference evidence="18 19" key="1">
    <citation type="submission" date="2020-07" db="EMBL/GenBank/DDBJ databases">
        <title>Fungal Genomes of the International Space Station.</title>
        <authorList>
            <person name="Seuylemezian A."/>
            <person name="Singh N.K."/>
            <person name="Wood J."/>
            <person name="Venkateswaran K."/>
        </authorList>
    </citation>
    <scope>NUCLEOTIDE SEQUENCE [LARGE SCALE GENOMIC DNA]</scope>
    <source>
        <strain evidence="18 19">PL-B2</strain>
    </source>
</reference>
<comment type="caution">
    <text evidence="18">The sequence shown here is derived from an EMBL/GenBank/DDBJ whole genome shotgun (WGS) entry which is preliminary data.</text>
</comment>
<sequence length="532" mass="61236">MKLKILSYILGLLLLSSLFFIGFLLSVNKEMSEERHTTLYDQNGNELFSNNHWISIGQLPSFIVEYLENEILVDRTAELLYPSQDIKKMLSKMLLKHSYTEEEIFEIYVNKLYFGNGLVGFENASQYYFERPSKDLNELEQIFLLFKSQVGESMSMQQDLEVFLAELMEKDYLLDYREFSTLNSEVPDLLEGLNRRNTNYQSYVQQVTKELISTFDITEGELYRRGFEVNTHLDRDIQNNIYETFQDRTSFLEHDQAFVEGGMAIVEHQTGKVIGLMGGREYYKSTFNRATETTRQPASTFKPLMVFGPALETGWKPDDLLKDVPMKFGDFKPRNYDYRYRGEVSIKDALVKSYNVPTTWLLYKIGLDKGLEYIDKFNLFQIDPKDGYGLALGFTSVGTSPLSIAQAYTVFPNEGKMQEIHTVESVNFQGEVAYKTKGEEERIFSKQTAETVTSLLRSVVTDGTGKAAQIKGKQIAGKTGTTSYDGWFVGFDDRYIGAVWMGPDEVIPENRMNLDEDKYAPKLFKEVFKKVE</sequence>
<evidence type="ECO:0000259" key="17">
    <source>
        <dbReference type="Pfam" id="PF00912"/>
    </source>
</evidence>
<dbReference type="InterPro" id="IPR012338">
    <property type="entry name" value="Beta-lactam/transpept-like"/>
</dbReference>
<keyword evidence="7" id="KW-0378">Hydrolase</keyword>
<dbReference type="SUPFAM" id="SSF56601">
    <property type="entry name" value="beta-lactamase/transpeptidase-like"/>
    <property type="match status" value="1"/>
</dbReference>
<comment type="subcellular location">
    <subcellularLocation>
        <location evidence="1">Cell membrane</location>
    </subcellularLocation>
</comment>
<evidence type="ECO:0000256" key="8">
    <source>
        <dbReference type="ARBA" id="ARBA00022960"/>
    </source>
</evidence>
<dbReference type="PANTHER" id="PTHR32282:SF11">
    <property type="entry name" value="PENICILLIN-BINDING PROTEIN 1B"/>
    <property type="match status" value="1"/>
</dbReference>
<evidence type="ECO:0000256" key="10">
    <source>
        <dbReference type="ARBA" id="ARBA00023136"/>
    </source>
</evidence>
<dbReference type="Gene3D" id="3.40.710.10">
    <property type="entry name" value="DD-peptidase/beta-lactamase superfamily"/>
    <property type="match status" value="1"/>
</dbReference>
<evidence type="ECO:0000256" key="12">
    <source>
        <dbReference type="ARBA" id="ARBA00023316"/>
    </source>
</evidence>
<keyword evidence="19" id="KW-1185">Reference proteome</keyword>
<evidence type="ECO:0000256" key="13">
    <source>
        <dbReference type="ARBA" id="ARBA00034000"/>
    </source>
</evidence>
<proteinExistence type="predicted"/>
<dbReference type="Proteomes" id="UP000769780">
    <property type="component" value="Unassembled WGS sequence"/>
</dbReference>
<dbReference type="SUPFAM" id="SSF53955">
    <property type="entry name" value="Lysozyme-like"/>
    <property type="match status" value="1"/>
</dbReference>
<keyword evidence="6" id="KW-0808">Transferase</keyword>
<evidence type="ECO:0000256" key="15">
    <source>
        <dbReference type="SAM" id="Phobius"/>
    </source>
</evidence>
<keyword evidence="9" id="KW-0573">Peptidoglycan synthesis</keyword>
<keyword evidence="2" id="KW-1003">Cell membrane</keyword>
<dbReference type="PANTHER" id="PTHR32282">
    <property type="entry name" value="BINDING PROTEIN TRANSPEPTIDASE, PUTATIVE-RELATED"/>
    <property type="match status" value="1"/>
</dbReference>
<gene>
    <name evidence="18" type="ORF">H0185_10800</name>
</gene>
<evidence type="ECO:0000256" key="9">
    <source>
        <dbReference type="ARBA" id="ARBA00022984"/>
    </source>
</evidence>
<keyword evidence="15" id="KW-1133">Transmembrane helix</keyword>
<dbReference type="Gene3D" id="1.10.3810.10">
    <property type="entry name" value="Biosynthetic peptidoglycan transglycosylase-like"/>
    <property type="match status" value="1"/>
</dbReference>
<keyword evidence="5" id="KW-0328">Glycosyltransferase</keyword>
<keyword evidence="12" id="KW-0961">Cell wall biogenesis/degradation</keyword>
<dbReference type="InterPro" id="IPR036950">
    <property type="entry name" value="PBP_transglycosylase"/>
</dbReference>
<evidence type="ECO:0000313" key="18">
    <source>
        <dbReference type="EMBL" id="MBY0097282.1"/>
    </source>
</evidence>
<feature type="domain" description="Penicillin-binding protein transpeptidase" evidence="16">
    <location>
        <begin position="262"/>
        <end position="494"/>
    </location>
</feature>
<dbReference type="Pfam" id="PF00905">
    <property type="entry name" value="Transpeptidase"/>
    <property type="match status" value="1"/>
</dbReference>
<evidence type="ECO:0000256" key="11">
    <source>
        <dbReference type="ARBA" id="ARBA00023268"/>
    </source>
</evidence>
<evidence type="ECO:0000256" key="1">
    <source>
        <dbReference type="ARBA" id="ARBA00004236"/>
    </source>
</evidence>
<keyword evidence="11" id="KW-0511">Multifunctional enzyme</keyword>
<keyword evidence="8" id="KW-0133">Cell shape</keyword>
<comment type="catalytic activity">
    <reaction evidence="14">
        <text>[GlcNAc-(1-&gt;4)-Mur2Ac(oyl-L-Ala-gamma-D-Glu-L-Lys-D-Ala-D-Ala)](n)-di-trans,octa-cis-undecaprenyl diphosphate + beta-D-GlcNAc-(1-&gt;4)-Mur2Ac(oyl-L-Ala-gamma-D-Glu-L-Lys-D-Ala-D-Ala)-di-trans,octa-cis-undecaprenyl diphosphate = [GlcNAc-(1-&gt;4)-Mur2Ac(oyl-L-Ala-gamma-D-Glu-L-Lys-D-Ala-D-Ala)](n+1)-di-trans,octa-cis-undecaprenyl diphosphate + di-trans,octa-cis-undecaprenyl diphosphate + H(+)</text>
        <dbReference type="Rhea" id="RHEA:23708"/>
        <dbReference type="Rhea" id="RHEA-COMP:9602"/>
        <dbReference type="Rhea" id="RHEA-COMP:9603"/>
        <dbReference type="ChEBI" id="CHEBI:15378"/>
        <dbReference type="ChEBI" id="CHEBI:58405"/>
        <dbReference type="ChEBI" id="CHEBI:60033"/>
        <dbReference type="ChEBI" id="CHEBI:78435"/>
        <dbReference type="EC" id="2.4.99.28"/>
    </reaction>
</comment>
<evidence type="ECO:0000256" key="2">
    <source>
        <dbReference type="ARBA" id="ARBA00022475"/>
    </source>
</evidence>
<evidence type="ECO:0000256" key="5">
    <source>
        <dbReference type="ARBA" id="ARBA00022676"/>
    </source>
</evidence>
<dbReference type="EMBL" id="JACWFH010000012">
    <property type="protein sequence ID" value="MBY0097282.1"/>
    <property type="molecule type" value="Genomic_DNA"/>
</dbReference>
<keyword evidence="4" id="KW-0645">Protease</keyword>
<evidence type="ECO:0000313" key="19">
    <source>
        <dbReference type="Proteomes" id="UP000769780"/>
    </source>
</evidence>
<organism evidence="18 19">
    <name type="scientific">Mesobacillus maritimus</name>
    <dbReference type="NCBI Taxonomy" id="1643336"/>
    <lineage>
        <taxon>Bacteria</taxon>
        <taxon>Bacillati</taxon>
        <taxon>Bacillota</taxon>
        <taxon>Bacilli</taxon>
        <taxon>Bacillales</taxon>
        <taxon>Bacillaceae</taxon>
        <taxon>Mesobacillus</taxon>
    </lineage>
</organism>
<evidence type="ECO:0000259" key="16">
    <source>
        <dbReference type="Pfam" id="PF00905"/>
    </source>
</evidence>
<accession>A0ABS7K4U0</accession>
<feature type="transmembrane region" description="Helical" evidence="15">
    <location>
        <begin position="6"/>
        <end position="27"/>
    </location>
</feature>
<evidence type="ECO:0000256" key="7">
    <source>
        <dbReference type="ARBA" id="ARBA00022801"/>
    </source>
</evidence>
<evidence type="ECO:0000256" key="14">
    <source>
        <dbReference type="ARBA" id="ARBA00049902"/>
    </source>
</evidence>
<dbReference type="InterPro" id="IPR023346">
    <property type="entry name" value="Lysozyme-like_dom_sf"/>
</dbReference>
<comment type="catalytic activity">
    <reaction evidence="13">
        <text>Preferential cleavage: (Ac)2-L-Lys-D-Ala-|-D-Ala. Also transpeptidation of peptidyl-alanyl moieties that are N-acyl substituents of D-alanine.</text>
        <dbReference type="EC" id="3.4.16.4"/>
    </reaction>
</comment>
<name>A0ABS7K4U0_9BACI</name>
<evidence type="ECO:0000256" key="6">
    <source>
        <dbReference type="ARBA" id="ARBA00022679"/>
    </source>
</evidence>
<dbReference type="InterPro" id="IPR001264">
    <property type="entry name" value="Glyco_trans_51"/>
</dbReference>
<dbReference type="InterPro" id="IPR050396">
    <property type="entry name" value="Glycosyltr_51/Transpeptidase"/>
</dbReference>
<dbReference type="RefSeq" id="WP_221873508.1">
    <property type="nucleotide sequence ID" value="NZ_JACWFH010000012.1"/>
</dbReference>
<dbReference type="Pfam" id="PF00912">
    <property type="entry name" value="Transgly"/>
    <property type="match status" value="1"/>
</dbReference>
<protein>
    <submittedName>
        <fullName evidence="18">Transglycosylase domain-containing protein</fullName>
    </submittedName>
</protein>